<gene>
    <name evidence="10" type="primary">yccS</name>
    <name evidence="10" type="ORF">P7M15_08490</name>
</gene>
<comment type="subcellular location">
    <subcellularLocation>
        <location evidence="1">Cell membrane</location>
        <topology evidence="1">Multi-pass membrane protein</topology>
    </subcellularLocation>
</comment>
<dbReference type="GO" id="GO:0005886">
    <property type="term" value="C:plasma membrane"/>
    <property type="evidence" value="ECO:0007669"/>
    <property type="project" value="UniProtKB-SubCell"/>
</dbReference>
<evidence type="ECO:0000256" key="7">
    <source>
        <dbReference type="SAM" id="Phobius"/>
    </source>
</evidence>
<feature type="transmembrane region" description="Helical" evidence="7">
    <location>
        <begin position="439"/>
        <end position="472"/>
    </location>
</feature>
<dbReference type="NCBIfam" id="TIGR01667">
    <property type="entry name" value="YCCS_YHFK"/>
    <property type="match status" value="1"/>
</dbReference>
<dbReference type="InterPro" id="IPR032692">
    <property type="entry name" value="YccS_N"/>
</dbReference>
<feature type="transmembrane region" description="Helical" evidence="7">
    <location>
        <begin position="106"/>
        <end position="126"/>
    </location>
</feature>
<feature type="domain" description="Integral membrane bound transporter" evidence="9">
    <location>
        <begin position="396"/>
        <end position="520"/>
    </location>
</feature>
<feature type="domain" description="Integral membrane protein YccS N-terminal" evidence="8">
    <location>
        <begin position="57"/>
        <end position="339"/>
    </location>
</feature>
<dbReference type="InterPro" id="IPR049453">
    <property type="entry name" value="Memb_transporter_dom"/>
</dbReference>
<reference evidence="10" key="1">
    <citation type="submission" date="2023-03" db="EMBL/GenBank/DDBJ databases">
        <title>Classification of Bisgaard taxon 6 and taxon 10 as Exercitatus varius gen. nov., spec. nov.</title>
        <authorList>
            <person name="Christensen H."/>
        </authorList>
    </citation>
    <scope>NUCLEOTIDE SEQUENCE</scope>
    <source>
        <strain evidence="10">86116</strain>
    </source>
</reference>
<evidence type="ECO:0000256" key="2">
    <source>
        <dbReference type="ARBA" id="ARBA00022475"/>
    </source>
</evidence>
<evidence type="ECO:0000256" key="1">
    <source>
        <dbReference type="ARBA" id="ARBA00004651"/>
    </source>
</evidence>
<dbReference type="PANTHER" id="PTHR30509:SF8">
    <property type="entry name" value="INNER MEMBRANE PROTEIN YCCS"/>
    <property type="match status" value="1"/>
</dbReference>
<evidence type="ECO:0000256" key="4">
    <source>
        <dbReference type="ARBA" id="ARBA00022989"/>
    </source>
</evidence>
<dbReference type="NCBIfam" id="TIGR01666">
    <property type="entry name" value="YCCS"/>
    <property type="match status" value="1"/>
</dbReference>
<evidence type="ECO:0000256" key="5">
    <source>
        <dbReference type="ARBA" id="ARBA00023136"/>
    </source>
</evidence>
<evidence type="ECO:0000259" key="8">
    <source>
        <dbReference type="Pfam" id="PF12805"/>
    </source>
</evidence>
<evidence type="ECO:0000313" key="10">
    <source>
        <dbReference type="EMBL" id="MDG2950552.1"/>
    </source>
</evidence>
<proteinExistence type="inferred from homology"/>
<organism evidence="10 11">
    <name type="scientific">Exercitatus varius</name>
    <dbReference type="NCBI Taxonomy" id="67857"/>
    <lineage>
        <taxon>Bacteria</taxon>
        <taxon>Pseudomonadati</taxon>
        <taxon>Pseudomonadota</taxon>
        <taxon>Gammaproteobacteria</taxon>
        <taxon>Pasteurellales</taxon>
        <taxon>Pasteurellaceae</taxon>
        <taxon>Exercitatus</taxon>
    </lineage>
</organism>
<keyword evidence="3 7" id="KW-0812">Transmembrane</keyword>
<comment type="similarity">
    <text evidence="6">Belongs to the YccS/YhfK family.</text>
</comment>
<feature type="transmembrane region" description="Helical" evidence="7">
    <location>
        <begin position="6"/>
        <end position="26"/>
    </location>
</feature>
<feature type="transmembrane region" description="Helical" evidence="7">
    <location>
        <begin position="601"/>
        <end position="621"/>
    </location>
</feature>
<keyword evidence="4 7" id="KW-1133">Transmembrane helix</keyword>
<keyword evidence="2" id="KW-1003">Cell membrane</keyword>
<comment type="caution">
    <text evidence="10">The sequence shown here is derived from an EMBL/GenBank/DDBJ whole genome shotgun (WGS) entry which is preliminary data.</text>
</comment>
<evidence type="ECO:0000259" key="9">
    <source>
        <dbReference type="Pfam" id="PF13515"/>
    </source>
</evidence>
<dbReference type="EMBL" id="JARQTW010000013">
    <property type="protein sequence ID" value="MDG2950552.1"/>
    <property type="molecule type" value="Genomic_DNA"/>
</dbReference>
<dbReference type="PANTHER" id="PTHR30509">
    <property type="entry name" value="P-HYDROXYBENZOIC ACID EFFLUX PUMP SUBUNIT-RELATED"/>
    <property type="match status" value="1"/>
</dbReference>
<name>A0AAW6QB16_9PAST</name>
<protein>
    <submittedName>
        <fullName evidence="10">YccS family putative transporter</fullName>
    </submittedName>
</protein>
<feature type="transmembrane region" description="Helical" evidence="7">
    <location>
        <begin position="80"/>
        <end position="99"/>
    </location>
</feature>
<dbReference type="RefSeq" id="WP_317477542.1">
    <property type="nucleotide sequence ID" value="NZ_JARQTW010000013.1"/>
</dbReference>
<feature type="transmembrane region" description="Helical" evidence="7">
    <location>
        <begin position="508"/>
        <end position="526"/>
    </location>
</feature>
<sequence>MLNTKVIASLPMFIAVNIAALLVWGLDISQQSMPLVLGVIAGGLVDLDDRFSGRLRNIFYTLLAFTVSSFLSQLLLNQGIYFIIMMTLITFIFTMVGAVGQRYSTIAFGTLVVSLYTTLTYLPAMPWYLNPVMILAGTLLYSSVAVIIHLIFPNRPVQDSIMTSFLALADYLDAKSDFFDPDDIEQLEQKQISLAMSNSRLIAAFNHCRNLLFNRMRSQHRHAHTNKMLRYYFTAQDIHERAHSSHADYQVLAGKLKNSDLIFRMQRLLELEAQACRDIATALQTNGEYRYSRRLERTVAGTHQSLELYAQRCQSDDEKNNLQTIRTLLENLQNIDWQLRNLAQSQHSEEQNERARIDTEHISGFGNILARIGNHFTVESQLFRHAVRLSVVVFICCSLVEIFDLQVDRGYWILLTAIFVCQPNYSATKIRVKQRIIGTLLGVLVGSCLPYMASALEAKLAMVVISSTLFYFFRTNNYSFSTFFITIQVLASFDIMGFDIYDATLPRLLDTLLGSALAWIAVSYIFPDWKYLQLDKVSHQAIIHDAQYLLHIVGQLLFGGGDDLKYRIARRRAHESAMTLTATLTTMNTEPKKYAPYLQKGFNFLQINTTLLGYISALGAYRRKMRDIKQDTDFLSEFYPIAKQTALLLEKSDRISEAEFENRYRQITTKLQRYTEQNQRKNRPHFSVPLQQIQMIAQLLPQLRQAVK</sequence>
<keyword evidence="5 7" id="KW-0472">Membrane</keyword>
<dbReference type="Proteomes" id="UP001214976">
    <property type="component" value="Unassembled WGS sequence"/>
</dbReference>
<feature type="transmembrane region" description="Helical" evidence="7">
    <location>
        <begin position="132"/>
        <end position="152"/>
    </location>
</feature>
<dbReference type="InterPro" id="IPR010020">
    <property type="entry name" value="Integral_membrane_YCCS_YHJK"/>
</dbReference>
<feature type="transmembrane region" description="Helical" evidence="7">
    <location>
        <begin position="478"/>
        <end position="496"/>
    </location>
</feature>
<dbReference type="Pfam" id="PF13515">
    <property type="entry name" value="FUSC_2"/>
    <property type="match status" value="1"/>
</dbReference>
<accession>A0AAW6QB16</accession>
<dbReference type="Pfam" id="PF12805">
    <property type="entry name" value="FUSC-like"/>
    <property type="match status" value="1"/>
</dbReference>
<evidence type="ECO:0000313" key="11">
    <source>
        <dbReference type="Proteomes" id="UP001214976"/>
    </source>
</evidence>
<dbReference type="InterPro" id="IPR010019">
    <property type="entry name" value="Integral_membrane_YccS"/>
</dbReference>
<evidence type="ECO:0000256" key="6">
    <source>
        <dbReference type="ARBA" id="ARBA00043993"/>
    </source>
</evidence>
<evidence type="ECO:0000256" key="3">
    <source>
        <dbReference type="ARBA" id="ARBA00022692"/>
    </source>
</evidence>
<dbReference type="AlphaFoldDB" id="A0AAW6QB16"/>